<dbReference type="GO" id="GO:0003700">
    <property type="term" value="F:DNA-binding transcription factor activity"/>
    <property type="evidence" value="ECO:0007669"/>
    <property type="project" value="InterPro"/>
</dbReference>
<dbReference type="Proteomes" id="UP000198367">
    <property type="component" value="Chromosome"/>
</dbReference>
<evidence type="ECO:0000256" key="4">
    <source>
        <dbReference type="ARBA" id="ARBA00023163"/>
    </source>
</evidence>
<proteinExistence type="inferred from homology"/>
<evidence type="ECO:0000259" key="5">
    <source>
        <dbReference type="PROSITE" id="PS50931"/>
    </source>
</evidence>
<sequence length="292" mass="32125">MNIRHLHYFQQLAQLQHFAKAANACHVTQPTLSAGISALEKSVDTELVVRGSQFVALTDAGQIMLQYAERMLQEQAALKQELSLFRGQLTGSLRIGIVPQSSIDIMPLIKLFNQAYPNISIKLSVMTNGQLIENLSLHKTDIGLGFDEQLTEANRRSFVFYPQRANQMALLSCDSVDDSASKSLPLADIGTRPLVLLSQNMQFRKYIDNAMAQAGIDFNLVLETDSLFHLIGAVKHGLGSAIVSRGIAESVAQLFGIPYQLLDGVSSGQTVFMTRKHSITPAMKAFMNQLES</sequence>
<accession>A0A220UP29</accession>
<dbReference type="RefSeq" id="WP_089067910.1">
    <property type="nucleotide sequence ID" value="NZ_CP022358.1"/>
</dbReference>
<dbReference type="PROSITE" id="PS50931">
    <property type="entry name" value="HTH_LYSR"/>
    <property type="match status" value="1"/>
</dbReference>
<evidence type="ECO:0000256" key="2">
    <source>
        <dbReference type="ARBA" id="ARBA00023015"/>
    </source>
</evidence>
<feature type="domain" description="HTH lysR-type" evidence="5">
    <location>
        <begin position="1"/>
        <end position="58"/>
    </location>
</feature>
<reference evidence="6 7" key="1">
    <citation type="submission" date="2017-07" db="EMBL/GenBank/DDBJ databases">
        <title>Phenotypical and genomic characterization of a clinical isolate of Shewanella bicestrii sp. nov. producing an extended-spectrum beta-lactamase and a new oxacillinase variant.</title>
        <authorList>
            <person name="Jousset A.B."/>
            <person name="Bonnin R.A."/>
            <person name="Girlich D."/>
            <person name="Dabos L."/>
            <person name="Potron A."/>
            <person name="Dortet L."/>
            <person name="Glaser P."/>
            <person name="Naas T."/>
        </authorList>
    </citation>
    <scope>NUCLEOTIDE SEQUENCE [LARGE SCALE GENOMIC DNA]</scope>
    <source>
        <strain evidence="6 7">JAB-1</strain>
    </source>
</reference>
<dbReference type="AlphaFoldDB" id="A0A220UP29"/>
<dbReference type="Pfam" id="PF03466">
    <property type="entry name" value="LysR_substrate"/>
    <property type="match status" value="1"/>
</dbReference>
<keyword evidence="4" id="KW-0804">Transcription</keyword>
<dbReference type="Gene3D" id="3.40.190.290">
    <property type="match status" value="1"/>
</dbReference>
<evidence type="ECO:0000313" key="6">
    <source>
        <dbReference type="EMBL" id="ASK69423.1"/>
    </source>
</evidence>
<keyword evidence="7" id="KW-1185">Reference proteome</keyword>
<dbReference type="CDD" id="cd05466">
    <property type="entry name" value="PBP2_LTTR_substrate"/>
    <property type="match status" value="1"/>
</dbReference>
<evidence type="ECO:0000313" key="7">
    <source>
        <dbReference type="Proteomes" id="UP000198367"/>
    </source>
</evidence>
<evidence type="ECO:0000256" key="3">
    <source>
        <dbReference type="ARBA" id="ARBA00023125"/>
    </source>
</evidence>
<dbReference type="PRINTS" id="PR00039">
    <property type="entry name" value="HTHLYSR"/>
</dbReference>
<dbReference type="PANTHER" id="PTHR30419:SF31">
    <property type="entry name" value="BLR3139 PROTEIN"/>
    <property type="match status" value="1"/>
</dbReference>
<protein>
    <submittedName>
        <fullName evidence="6">LysR family transcriptional regulator</fullName>
    </submittedName>
</protein>
<comment type="similarity">
    <text evidence="1">Belongs to the LysR transcriptional regulatory family.</text>
</comment>
<dbReference type="Pfam" id="PF00126">
    <property type="entry name" value="HTH_1"/>
    <property type="match status" value="1"/>
</dbReference>
<dbReference type="GO" id="GO:0003677">
    <property type="term" value="F:DNA binding"/>
    <property type="evidence" value="ECO:0007669"/>
    <property type="project" value="UniProtKB-KW"/>
</dbReference>
<dbReference type="FunFam" id="1.10.10.10:FF:000001">
    <property type="entry name" value="LysR family transcriptional regulator"/>
    <property type="match status" value="1"/>
</dbReference>
<dbReference type="PANTHER" id="PTHR30419">
    <property type="entry name" value="HTH-TYPE TRANSCRIPTIONAL REGULATOR YBHD"/>
    <property type="match status" value="1"/>
</dbReference>
<gene>
    <name evidence="6" type="ORF">CF168_11360</name>
</gene>
<keyword evidence="3" id="KW-0238">DNA-binding</keyword>
<organism evidence="6 7">
    <name type="scientific">Shewanella bicestrii</name>
    <dbReference type="NCBI Taxonomy" id="2018305"/>
    <lineage>
        <taxon>Bacteria</taxon>
        <taxon>Pseudomonadati</taxon>
        <taxon>Pseudomonadota</taxon>
        <taxon>Gammaproteobacteria</taxon>
        <taxon>Alteromonadales</taxon>
        <taxon>Shewanellaceae</taxon>
        <taxon>Shewanella</taxon>
    </lineage>
</organism>
<dbReference type="SUPFAM" id="SSF53850">
    <property type="entry name" value="Periplasmic binding protein-like II"/>
    <property type="match status" value="1"/>
</dbReference>
<dbReference type="KEGG" id="sbj:CF168_11360"/>
<dbReference type="EMBL" id="CP022358">
    <property type="protein sequence ID" value="ASK69423.1"/>
    <property type="molecule type" value="Genomic_DNA"/>
</dbReference>
<dbReference type="InterPro" id="IPR050950">
    <property type="entry name" value="HTH-type_LysR_regulators"/>
</dbReference>
<name>A0A220UP29_9GAMM</name>
<dbReference type="InterPro" id="IPR036390">
    <property type="entry name" value="WH_DNA-bd_sf"/>
</dbReference>
<dbReference type="SUPFAM" id="SSF46785">
    <property type="entry name" value="Winged helix' DNA-binding domain"/>
    <property type="match status" value="1"/>
</dbReference>
<keyword evidence="2" id="KW-0805">Transcription regulation</keyword>
<dbReference type="InterPro" id="IPR005119">
    <property type="entry name" value="LysR_subst-bd"/>
</dbReference>
<dbReference type="InterPro" id="IPR000847">
    <property type="entry name" value="LysR_HTH_N"/>
</dbReference>
<evidence type="ECO:0000256" key="1">
    <source>
        <dbReference type="ARBA" id="ARBA00009437"/>
    </source>
</evidence>
<dbReference type="Gene3D" id="1.10.10.10">
    <property type="entry name" value="Winged helix-like DNA-binding domain superfamily/Winged helix DNA-binding domain"/>
    <property type="match status" value="1"/>
</dbReference>
<dbReference type="GO" id="GO:0005829">
    <property type="term" value="C:cytosol"/>
    <property type="evidence" value="ECO:0007669"/>
    <property type="project" value="TreeGrafter"/>
</dbReference>
<dbReference type="InterPro" id="IPR036388">
    <property type="entry name" value="WH-like_DNA-bd_sf"/>
</dbReference>